<evidence type="ECO:0000256" key="14">
    <source>
        <dbReference type="ARBA" id="ARBA00022825"/>
    </source>
</evidence>
<dbReference type="InterPro" id="IPR001314">
    <property type="entry name" value="Peptidase_S1A"/>
</dbReference>
<dbReference type="Pfam" id="PF00008">
    <property type="entry name" value="EGF"/>
    <property type="match status" value="1"/>
</dbReference>
<evidence type="ECO:0000256" key="24">
    <source>
        <dbReference type="PROSITE-ProRule" id="PRU00076"/>
    </source>
</evidence>
<keyword evidence="13 25" id="KW-0378">Hydrolase</keyword>
<evidence type="ECO:0000256" key="3">
    <source>
        <dbReference type="ARBA" id="ARBA00004613"/>
    </source>
</evidence>
<dbReference type="Ensembl" id="ENSSFOT00015018393.2">
    <property type="protein sequence ID" value="ENSSFOP00015018181.1"/>
    <property type="gene ID" value="ENSSFOG00015011687.2"/>
</dbReference>
<dbReference type="PROSITE" id="PS00022">
    <property type="entry name" value="EGF_1"/>
    <property type="match status" value="1"/>
</dbReference>
<evidence type="ECO:0000256" key="20">
    <source>
        <dbReference type="ARBA" id="ARBA00023180"/>
    </source>
</evidence>
<feature type="active site" description="Charge relay system" evidence="23">
    <location>
        <position position="299"/>
    </location>
</feature>
<dbReference type="Pfam" id="PF00089">
    <property type="entry name" value="Trypsin"/>
    <property type="match status" value="1"/>
</dbReference>
<evidence type="ECO:0000256" key="27">
    <source>
        <dbReference type="SAM" id="SignalP"/>
    </source>
</evidence>
<dbReference type="GO" id="GO:0004252">
    <property type="term" value="F:serine-type endopeptidase activity"/>
    <property type="evidence" value="ECO:0007669"/>
    <property type="project" value="UniProtKB-EC"/>
</dbReference>
<dbReference type="InterPro" id="IPR043504">
    <property type="entry name" value="Peptidase_S1_PA_chymotrypsin"/>
</dbReference>
<dbReference type="AlphaFoldDB" id="A0A8C9RQ51"/>
<keyword evidence="20" id="KW-0325">Glycoprotein</keyword>
<reference evidence="31 32" key="1">
    <citation type="submission" date="2019-04" db="EMBL/GenBank/DDBJ databases">
        <authorList>
            <consortium name="Wellcome Sanger Institute Data Sharing"/>
        </authorList>
    </citation>
    <scope>NUCLEOTIDE SEQUENCE [LARGE SCALE GENOMIC DNA]</scope>
</reference>
<dbReference type="SMART" id="SM00181">
    <property type="entry name" value="EGF"/>
    <property type="match status" value="2"/>
</dbReference>
<dbReference type="InterPro" id="IPR050442">
    <property type="entry name" value="Peptidase_S1_coag_factors"/>
</dbReference>
<evidence type="ECO:0000256" key="25">
    <source>
        <dbReference type="RuleBase" id="RU363034"/>
    </source>
</evidence>
<comment type="function">
    <text evidence="2">Factor IX is a vitamin K-dependent plasma protein that participates in the intrinsic pathway of blood coagulation by converting factor X to its active form in the presence of Ca(2+) ions, phospholipids, and factor VIIIa.</text>
</comment>
<keyword evidence="9" id="KW-0597">Phosphoprotein</keyword>
<evidence type="ECO:0000256" key="16">
    <source>
        <dbReference type="ARBA" id="ARBA00022842"/>
    </source>
</evidence>
<keyword evidence="17" id="KW-0094">Blood coagulation</keyword>
<dbReference type="FunFam" id="2.40.10.10:FF:000013">
    <property type="entry name" value="Coagulation factor X"/>
    <property type="match status" value="1"/>
</dbReference>
<keyword evidence="10 25" id="KW-0645">Protease</keyword>
<evidence type="ECO:0000256" key="26">
    <source>
        <dbReference type="SAM" id="MobiDB-lite"/>
    </source>
</evidence>
<evidence type="ECO:0000256" key="1">
    <source>
        <dbReference type="ARBA" id="ARBA00001368"/>
    </source>
</evidence>
<evidence type="ECO:0000256" key="17">
    <source>
        <dbReference type="ARBA" id="ARBA00023084"/>
    </source>
</evidence>
<evidence type="ECO:0000256" key="8">
    <source>
        <dbReference type="ARBA" id="ARBA00022536"/>
    </source>
</evidence>
<proteinExistence type="predicted"/>
<dbReference type="GO" id="GO:0007596">
    <property type="term" value="P:blood coagulation"/>
    <property type="evidence" value="ECO:0007669"/>
    <property type="project" value="UniProtKB-KW"/>
</dbReference>
<evidence type="ECO:0000256" key="11">
    <source>
        <dbReference type="ARBA" id="ARBA00022696"/>
    </source>
</evidence>
<dbReference type="PROSITE" id="PS50998">
    <property type="entry name" value="GLA_2"/>
    <property type="match status" value="1"/>
</dbReference>
<dbReference type="SUPFAM" id="SSF57196">
    <property type="entry name" value="EGF/Laminin"/>
    <property type="match status" value="1"/>
</dbReference>
<dbReference type="SMART" id="SM00020">
    <property type="entry name" value="Tryp_SPc"/>
    <property type="match status" value="1"/>
</dbReference>
<dbReference type="PRINTS" id="PR00722">
    <property type="entry name" value="CHYMOTRYPSIN"/>
</dbReference>
<dbReference type="GO" id="GO:0005615">
    <property type="term" value="C:extracellular space"/>
    <property type="evidence" value="ECO:0007669"/>
    <property type="project" value="TreeGrafter"/>
</dbReference>
<dbReference type="InterPro" id="IPR033116">
    <property type="entry name" value="TRYPSIN_SER"/>
</dbReference>
<dbReference type="PIRSF" id="PIRSF001143">
    <property type="entry name" value="Factor_X"/>
    <property type="match status" value="1"/>
</dbReference>
<keyword evidence="16" id="KW-0460">Magnesium</keyword>
<evidence type="ECO:0000256" key="21">
    <source>
        <dbReference type="ARBA" id="ARBA00023278"/>
    </source>
</evidence>
<dbReference type="KEGG" id="sfm:108929003"/>
<dbReference type="InterPro" id="IPR009003">
    <property type="entry name" value="Peptidase_S1_PA"/>
</dbReference>
<reference evidence="31" key="2">
    <citation type="submission" date="2025-08" db="UniProtKB">
        <authorList>
            <consortium name="Ensembl"/>
        </authorList>
    </citation>
    <scope>IDENTIFICATION</scope>
</reference>
<dbReference type="InterPro" id="IPR000152">
    <property type="entry name" value="EGF-type_Asp/Asn_hydroxyl_site"/>
</dbReference>
<evidence type="ECO:0000256" key="13">
    <source>
        <dbReference type="ARBA" id="ARBA00022801"/>
    </source>
</evidence>
<dbReference type="OrthoDB" id="8909918at2759"/>
<dbReference type="CDD" id="cd00190">
    <property type="entry name" value="Tryp_SPc"/>
    <property type="match status" value="1"/>
</dbReference>
<dbReference type="SUPFAM" id="SSF57630">
    <property type="entry name" value="GLA-domain"/>
    <property type="match status" value="1"/>
</dbReference>
<organism evidence="31 32">
    <name type="scientific">Scleropages formosus</name>
    <name type="common">Asian bonytongue</name>
    <name type="synonym">Osteoglossum formosum</name>
    <dbReference type="NCBI Taxonomy" id="113540"/>
    <lineage>
        <taxon>Eukaryota</taxon>
        <taxon>Metazoa</taxon>
        <taxon>Chordata</taxon>
        <taxon>Craniata</taxon>
        <taxon>Vertebrata</taxon>
        <taxon>Euteleostomi</taxon>
        <taxon>Actinopterygii</taxon>
        <taxon>Neopterygii</taxon>
        <taxon>Teleostei</taxon>
        <taxon>Osteoglossocephala</taxon>
        <taxon>Osteoglossomorpha</taxon>
        <taxon>Osteoglossiformes</taxon>
        <taxon>Osteoglossidae</taxon>
        <taxon>Scleropages</taxon>
    </lineage>
</organism>
<feature type="chain" id="PRO_5033985202" description="Coagulation factor IX" evidence="27">
    <location>
        <begin position="24"/>
        <end position="502"/>
    </location>
</feature>
<dbReference type="PROSITE" id="PS00135">
    <property type="entry name" value="TRYPSIN_SER"/>
    <property type="match status" value="1"/>
</dbReference>
<dbReference type="EC" id="3.4.21.22" evidence="4"/>
<dbReference type="CTD" id="678552"/>
<evidence type="ECO:0000256" key="9">
    <source>
        <dbReference type="ARBA" id="ARBA00022553"/>
    </source>
</evidence>
<dbReference type="Pfam" id="PF14670">
    <property type="entry name" value="FXa_inhibition"/>
    <property type="match status" value="1"/>
</dbReference>
<dbReference type="InterPro" id="IPR000294">
    <property type="entry name" value="GLA_domain"/>
</dbReference>
<keyword evidence="18" id="KW-0865">Zymogen</keyword>
<keyword evidence="7" id="KW-0964">Secreted</keyword>
<feature type="domain" description="EGF-like" evidence="28">
    <location>
        <begin position="88"/>
        <end position="124"/>
    </location>
</feature>
<evidence type="ECO:0000259" key="30">
    <source>
        <dbReference type="PROSITE" id="PS50998"/>
    </source>
</evidence>
<feature type="active site" description="Charge relay system" evidence="23">
    <location>
        <position position="446"/>
    </location>
</feature>
<dbReference type="InterPro" id="IPR001254">
    <property type="entry name" value="Trypsin_dom"/>
</dbReference>
<evidence type="ECO:0000256" key="4">
    <source>
        <dbReference type="ARBA" id="ARBA00012066"/>
    </source>
</evidence>
<dbReference type="InterPro" id="IPR001881">
    <property type="entry name" value="EGF-like_Ca-bd_dom"/>
</dbReference>
<dbReference type="InterPro" id="IPR012224">
    <property type="entry name" value="Pept_S1A_FX"/>
</dbReference>
<dbReference type="SUPFAM" id="SSF50494">
    <property type="entry name" value="Trypsin-like serine proteases"/>
    <property type="match status" value="1"/>
</dbReference>
<reference evidence="31" key="3">
    <citation type="submission" date="2025-09" db="UniProtKB">
        <authorList>
            <consortium name="Ensembl"/>
        </authorList>
    </citation>
    <scope>IDENTIFICATION</scope>
</reference>
<feature type="active site" description="Charge relay system" evidence="23">
    <location>
        <position position="349"/>
    </location>
</feature>
<dbReference type="PROSITE" id="PS01187">
    <property type="entry name" value="EGF_CA"/>
    <property type="match status" value="1"/>
</dbReference>
<evidence type="ECO:0000259" key="28">
    <source>
        <dbReference type="PROSITE" id="PS50026"/>
    </source>
</evidence>
<dbReference type="InterPro" id="IPR000742">
    <property type="entry name" value="EGF"/>
</dbReference>
<evidence type="ECO:0000256" key="10">
    <source>
        <dbReference type="ARBA" id="ARBA00022670"/>
    </source>
</evidence>
<evidence type="ECO:0000256" key="18">
    <source>
        <dbReference type="ARBA" id="ARBA00023145"/>
    </source>
</evidence>
<evidence type="ECO:0000256" key="22">
    <source>
        <dbReference type="ARBA" id="ARBA00031357"/>
    </source>
</evidence>
<dbReference type="Gene3D" id="2.10.25.10">
    <property type="entry name" value="Laminin"/>
    <property type="match status" value="2"/>
</dbReference>
<dbReference type="Pfam" id="PF00594">
    <property type="entry name" value="Gla"/>
    <property type="match status" value="1"/>
</dbReference>
<feature type="disulfide bond" evidence="24">
    <location>
        <begin position="114"/>
        <end position="123"/>
    </location>
</feature>
<dbReference type="FunFam" id="4.10.740.10:FF:000001">
    <property type="entry name" value="vitamin K-dependent protein S"/>
    <property type="match status" value="1"/>
</dbReference>
<feature type="domain" description="Peptidase S1" evidence="29">
    <location>
        <begin position="257"/>
        <end position="494"/>
    </location>
</feature>
<dbReference type="PRINTS" id="PR00010">
    <property type="entry name" value="EGFBLOOD"/>
</dbReference>
<evidence type="ECO:0000256" key="6">
    <source>
        <dbReference type="ARBA" id="ARBA00022479"/>
    </source>
</evidence>
<keyword evidence="32" id="KW-1185">Reference proteome</keyword>
<name>A0A8C9RQ51_SCLFO</name>
<dbReference type="SMART" id="SM00179">
    <property type="entry name" value="EGF_CA"/>
    <property type="match status" value="1"/>
</dbReference>
<gene>
    <name evidence="31" type="primary">F9</name>
    <name evidence="31" type="synonym">f9b</name>
</gene>
<dbReference type="GeneID" id="108929003"/>
<dbReference type="PROSITE" id="PS50240">
    <property type="entry name" value="TRYPSIN_DOM"/>
    <property type="match status" value="1"/>
</dbReference>
<keyword evidence="19 24" id="KW-1015">Disulfide bond</keyword>
<accession>A0A8C9RQ51</accession>
<evidence type="ECO:0000256" key="2">
    <source>
        <dbReference type="ARBA" id="ARBA00002741"/>
    </source>
</evidence>
<dbReference type="PANTHER" id="PTHR24278">
    <property type="entry name" value="COAGULATION FACTOR"/>
    <property type="match status" value="1"/>
</dbReference>
<feature type="region of interest" description="Disordered" evidence="26">
    <location>
        <begin position="201"/>
        <end position="227"/>
    </location>
</feature>
<dbReference type="FunFam" id="2.10.25.10:FF:000162">
    <property type="entry name" value="Coagulation factor X (Predicted)"/>
    <property type="match status" value="1"/>
</dbReference>
<dbReference type="PROSITE" id="PS01186">
    <property type="entry name" value="EGF_2"/>
    <property type="match status" value="1"/>
</dbReference>
<sequence>MAGFSLVLIACGLLAETWTSCDASVFLPRHMAGSVLKRHRRYNTGRLEEVLADNLERECIEEKCNFEEAREYFEHGEKTMEFWVSYIDGDQCLSSPCQNGAECKDAMSSYICWCPVGFSGKNCEIETARQCDINNGGCMHFCRADRFRGVGCDCAVGYKLARDGRTCEPEGNFSCGRIGKSIITALSTRTLRTDLALDSVGNGKNSSLPPNATGPPPSTTPLVKATNPPLSQSRWPSWVFSPTLPTILPGQSTENRIVGGNEVTHGEVPWQAALIDNVKKVVFCGGSILSDVWVITAAHCLEGLDTNSYFIRAGEHHVRKDEGTESDHQVAEQHTHPLYDVKSSQYNHDVALVRLSTPISFSDYALPVCLGSRAFTEMLLTAGPTSLVSGWGKVLFEGAESPVLRKVEVPYVERTECKESSSDRITRNMFCAGYLTELKDSCQGDSGGPHATRYHDTWFLTGIVSWGEECAKGGKYGIYTHVARYYPWIARITGIKKNLERP</sequence>
<evidence type="ECO:0000256" key="23">
    <source>
        <dbReference type="PIRSR" id="PIRSR001143-1"/>
    </source>
</evidence>
<comment type="caution">
    <text evidence="24">Lacks conserved residue(s) required for the propagation of feature annotation.</text>
</comment>
<dbReference type="PROSITE" id="PS00011">
    <property type="entry name" value="GLA_1"/>
    <property type="match status" value="1"/>
</dbReference>
<dbReference type="Proteomes" id="UP000694397">
    <property type="component" value="Chromosome 14"/>
</dbReference>
<evidence type="ECO:0000256" key="5">
    <source>
        <dbReference type="ARBA" id="ARBA00019454"/>
    </source>
</evidence>
<evidence type="ECO:0000259" key="29">
    <source>
        <dbReference type="PROSITE" id="PS50240"/>
    </source>
</evidence>
<keyword evidence="8 24" id="KW-0245">EGF-like domain</keyword>
<dbReference type="GO" id="GO:0006508">
    <property type="term" value="P:proteolysis"/>
    <property type="evidence" value="ECO:0007669"/>
    <property type="project" value="UniProtKB-KW"/>
</dbReference>
<evidence type="ECO:0000256" key="15">
    <source>
        <dbReference type="ARBA" id="ARBA00022837"/>
    </source>
</evidence>
<keyword evidence="14 25" id="KW-0720">Serine protease</keyword>
<dbReference type="PROSITE" id="PS50026">
    <property type="entry name" value="EGF_3"/>
    <property type="match status" value="1"/>
</dbReference>
<evidence type="ECO:0000256" key="19">
    <source>
        <dbReference type="ARBA" id="ARBA00023157"/>
    </source>
</evidence>
<dbReference type="InterPro" id="IPR017857">
    <property type="entry name" value="Coagulation_fac-like_Gla_dom"/>
</dbReference>
<dbReference type="GO" id="GO:0005509">
    <property type="term" value="F:calcium ion binding"/>
    <property type="evidence" value="ECO:0007669"/>
    <property type="project" value="InterPro"/>
</dbReference>
<dbReference type="PROSITE" id="PS00010">
    <property type="entry name" value="ASX_HYDROXYL"/>
    <property type="match status" value="1"/>
</dbReference>
<evidence type="ECO:0000256" key="12">
    <source>
        <dbReference type="ARBA" id="ARBA00022723"/>
    </source>
</evidence>
<evidence type="ECO:0000313" key="32">
    <source>
        <dbReference type="Proteomes" id="UP000694397"/>
    </source>
</evidence>
<evidence type="ECO:0000313" key="31">
    <source>
        <dbReference type="Ensembl" id="ENSSFOP00015018181.1"/>
    </source>
</evidence>
<keyword evidence="21" id="KW-0379">Hydroxylation</keyword>
<feature type="signal peptide" evidence="27">
    <location>
        <begin position="1"/>
        <end position="23"/>
    </location>
</feature>
<keyword evidence="15" id="KW-0106">Calcium</keyword>
<dbReference type="CDD" id="cd00054">
    <property type="entry name" value="EGF_CA"/>
    <property type="match status" value="1"/>
</dbReference>
<dbReference type="InterPro" id="IPR018097">
    <property type="entry name" value="EGF_Ca-bd_CS"/>
</dbReference>
<comment type="catalytic activity">
    <reaction evidence="1">
        <text>Selective cleavage of Arg-|-Ile bond in factor X to form factor Xa.</text>
        <dbReference type="EC" id="3.4.21.22"/>
    </reaction>
</comment>
<keyword evidence="11" id="KW-0356">Hemostasis</keyword>
<dbReference type="PANTHER" id="PTHR24278:SF31">
    <property type="entry name" value="COAGULATION FACTOR IX"/>
    <property type="match status" value="1"/>
</dbReference>
<keyword evidence="27" id="KW-0732">Signal</keyword>
<dbReference type="SMART" id="SM00069">
    <property type="entry name" value="GLA"/>
    <property type="match status" value="1"/>
</dbReference>
<dbReference type="GeneTree" id="ENSGT00940000159516"/>
<keyword evidence="12" id="KW-0479">Metal-binding</keyword>
<dbReference type="PRINTS" id="PR00001">
    <property type="entry name" value="GLABLOOD"/>
</dbReference>
<dbReference type="InterPro" id="IPR035972">
    <property type="entry name" value="GLA-like_dom_SF"/>
</dbReference>
<protein>
    <recommendedName>
        <fullName evidence="5">Coagulation factor IX</fullName>
        <ecNumber evidence="4">3.4.21.22</ecNumber>
    </recommendedName>
    <alternativeName>
        <fullName evidence="22">Christmas factor</fullName>
    </alternativeName>
</protein>
<keyword evidence="6" id="KW-0301">Gamma-carboxyglutamic acid</keyword>
<dbReference type="PROSITE" id="PS00134">
    <property type="entry name" value="TRYPSIN_HIS"/>
    <property type="match status" value="1"/>
</dbReference>
<feature type="domain" description="Gla" evidence="30">
    <location>
        <begin position="42"/>
        <end position="88"/>
    </location>
</feature>
<comment type="subcellular location">
    <subcellularLocation>
        <location evidence="3">Secreted</location>
    </subcellularLocation>
</comment>
<dbReference type="Gene3D" id="2.40.10.10">
    <property type="entry name" value="Trypsin-like serine proteases"/>
    <property type="match status" value="2"/>
</dbReference>
<dbReference type="InterPro" id="IPR018114">
    <property type="entry name" value="TRYPSIN_HIS"/>
</dbReference>
<evidence type="ECO:0000256" key="7">
    <source>
        <dbReference type="ARBA" id="ARBA00022525"/>
    </source>
</evidence>
<dbReference type="Gene3D" id="4.10.740.10">
    <property type="entry name" value="Coagulation Factor IX"/>
    <property type="match status" value="1"/>
</dbReference>